<keyword evidence="3" id="KW-1185">Reference proteome</keyword>
<feature type="domain" description="GH15-like" evidence="1">
    <location>
        <begin position="6"/>
        <end position="63"/>
    </location>
</feature>
<accession>A0A7D5L8N1</accession>
<proteinExistence type="predicted"/>
<dbReference type="InterPro" id="IPR011613">
    <property type="entry name" value="GH15-like"/>
</dbReference>
<dbReference type="KEGG" id="halu:HUG12_00070"/>
<sequence>MSPGEIRPSYGLHGEVDLGGRELDHLEEYRDSRPVRVGNAAADQRQIDVYGELIFALSVAVHHGWEIGEDD</sequence>
<gene>
    <name evidence="2" type="ORF">HUG12_00070</name>
</gene>
<reference evidence="2 3" key="1">
    <citation type="submission" date="2020-06" db="EMBL/GenBank/DDBJ databases">
        <title>NJ-3-1, isolated from saline soil.</title>
        <authorList>
            <person name="Cui H.L."/>
            <person name="Shi X."/>
        </authorList>
    </citation>
    <scope>NUCLEOTIDE SEQUENCE [LARGE SCALE GENOMIC DNA]</scope>
    <source>
        <strain evidence="2 3">NJ-3-1</strain>
    </source>
</reference>
<dbReference type="Proteomes" id="UP000509626">
    <property type="component" value="Chromosome"/>
</dbReference>
<dbReference type="Pfam" id="PF00723">
    <property type="entry name" value="Glyco_hydro_15"/>
    <property type="match status" value="1"/>
</dbReference>
<dbReference type="RefSeq" id="WP_179266835.1">
    <property type="nucleotide sequence ID" value="NZ_CP058579.1"/>
</dbReference>
<evidence type="ECO:0000259" key="1">
    <source>
        <dbReference type="Pfam" id="PF00723"/>
    </source>
</evidence>
<dbReference type="InterPro" id="IPR008928">
    <property type="entry name" value="6-hairpin_glycosidase_sf"/>
</dbReference>
<dbReference type="GeneID" id="56035807"/>
<evidence type="ECO:0000313" key="2">
    <source>
        <dbReference type="EMBL" id="QLG60249.1"/>
    </source>
</evidence>
<evidence type="ECO:0000313" key="3">
    <source>
        <dbReference type="Proteomes" id="UP000509626"/>
    </source>
</evidence>
<dbReference type="SUPFAM" id="SSF48208">
    <property type="entry name" value="Six-hairpin glycosidases"/>
    <property type="match status" value="1"/>
</dbReference>
<dbReference type="AlphaFoldDB" id="A0A7D5L8N1"/>
<dbReference type="OrthoDB" id="342562at2157"/>
<protein>
    <recommendedName>
        <fullName evidence="1">GH15-like domain-containing protein</fullName>
    </recommendedName>
</protein>
<dbReference type="EMBL" id="CP058579">
    <property type="protein sequence ID" value="QLG60249.1"/>
    <property type="molecule type" value="Genomic_DNA"/>
</dbReference>
<organism evidence="2 3">
    <name type="scientific">Halorarum salinum</name>
    <dbReference type="NCBI Taxonomy" id="2743089"/>
    <lineage>
        <taxon>Archaea</taxon>
        <taxon>Methanobacteriati</taxon>
        <taxon>Methanobacteriota</taxon>
        <taxon>Stenosarchaea group</taxon>
        <taxon>Halobacteria</taxon>
        <taxon>Halobacteriales</taxon>
        <taxon>Haloferacaceae</taxon>
        <taxon>Halorarum</taxon>
    </lineage>
</organism>
<name>A0A7D5L8N1_9EURY</name>
<dbReference type="GO" id="GO:0005975">
    <property type="term" value="P:carbohydrate metabolic process"/>
    <property type="evidence" value="ECO:0007669"/>
    <property type="project" value="InterPro"/>
</dbReference>